<evidence type="ECO:0000256" key="8">
    <source>
        <dbReference type="ARBA" id="ARBA00022833"/>
    </source>
</evidence>
<dbReference type="GO" id="GO:0004518">
    <property type="term" value="F:nuclease activity"/>
    <property type="evidence" value="ECO:0007669"/>
    <property type="project" value="UniProtKB-KW"/>
</dbReference>
<evidence type="ECO:0000256" key="4">
    <source>
        <dbReference type="ARBA" id="ARBA00022722"/>
    </source>
</evidence>
<proteinExistence type="inferred from homology"/>
<comment type="subcellular location">
    <subcellularLocation>
        <location evidence="2">Nucleus</location>
    </subcellularLocation>
</comment>
<evidence type="ECO:0000256" key="7">
    <source>
        <dbReference type="ARBA" id="ARBA00022801"/>
    </source>
</evidence>
<dbReference type="GO" id="GO:0016787">
    <property type="term" value="F:hydrolase activity"/>
    <property type="evidence" value="ECO:0007669"/>
    <property type="project" value="UniProtKB-KW"/>
</dbReference>
<dbReference type="GO" id="GO:0008270">
    <property type="term" value="F:zinc ion binding"/>
    <property type="evidence" value="ECO:0007669"/>
    <property type="project" value="UniProtKB-KW"/>
</dbReference>
<dbReference type="Pfam" id="PF05485">
    <property type="entry name" value="THAP"/>
    <property type="match status" value="1"/>
</dbReference>
<dbReference type="EMBL" id="JABSTU010000001">
    <property type="protein sequence ID" value="KAH8039597.1"/>
    <property type="molecule type" value="Genomic_DNA"/>
</dbReference>
<evidence type="ECO:0000256" key="1">
    <source>
        <dbReference type="ARBA" id="ARBA00001968"/>
    </source>
</evidence>
<evidence type="ECO:0000256" key="10">
    <source>
        <dbReference type="ARBA" id="ARBA00023242"/>
    </source>
</evidence>
<dbReference type="InterPro" id="IPR045249">
    <property type="entry name" value="HARBI1-like"/>
</dbReference>
<keyword evidence="6 11" id="KW-0863">Zinc-finger</keyword>
<evidence type="ECO:0000256" key="3">
    <source>
        <dbReference type="ARBA" id="ARBA00006958"/>
    </source>
</evidence>
<keyword evidence="9 11" id="KW-0238">DNA-binding</keyword>
<evidence type="ECO:0000256" key="11">
    <source>
        <dbReference type="PROSITE-ProRule" id="PRU00309"/>
    </source>
</evidence>
<evidence type="ECO:0000256" key="2">
    <source>
        <dbReference type="ARBA" id="ARBA00004123"/>
    </source>
</evidence>
<feature type="domain" description="THAP-type" evidence="12">
    <location>
        <begin position="1"/>
        <end position="81"/>
    </location>
</feature>
<organism evidence="13 14">
    <name type="scientific">Rhipicephalus microplus</name>
    <name type="common">Cattle tick</name>
    <name type="synonym">Boophilus microplus</name>
    <dbReference type="NCBI Taxonomy" id="6941"/>
    <lineage>
        <taxon>Eukaryota</taxon>
        <taxon>Metazoa</taxon>
        <taxon>Ecdysozoa</taxon>
        <taxon>Arthropoda</taxon>
        <taxon>Chelicerata</taxon>
        <taxon>Arachnida</taxon>
        <taxon>Acari</taxon>
        <taxon>Parasitiformes</taxon>
        <taxon>Ixodida</taxon>
        <taxon>Ixodoidea</taxon>
        <taxon>Ixodidae</taxon>
        <taxon>Rhipicephalinae</taxon>
        <taxon>Rhipicephalus</taxon>
        <taxon>Boophilus</taxon>
    </lineage>
</organism>
<dbReference type="InterPro" id="IPR027806">
    <property type="entry name" value="HARBI1_dom"/>
</dbReference>
<name>A0A9J6EZF1_RHIMP</name>
<accession>A0A9J6EZF1</accession>
<keyword evidence="8" id="KW-0862">Zinc</keyword>
<dbReference type="Proteomes" id="UP000821866">
    <property type="component" value="Chromosome 1"/>
</dbReference>
<keyword evidence="5" id="KW-0479">Metal-binding</keyword>
<dbReference type="Pfam" id="PF13359">
    <property type="entry name" value="DDE_Tnp_4"/>
    <property type="match status" value="1"/>
</dbReference>
<reference evidence="13" key="1">
    <citation type="journal article" date="2020" name="Cell">
        <title>Large-Scale Comparative Analyses of Tick Genomes Elucidate Their Genetic Diversity and Vector Capacities.</title>
        <authorList>
            <consortium name="Tick Genome and Microbiome Consortium (TIGMIC)"/>
            <person name="Jia N."/>
            <person name="Wang J."/>
            <person name="Shi W."/>
            <person name="Du L."/>
            <person name="Sun Y."/>
            <person name="Zhan W."/>
            <person name="Jiang J.F."/>
            <person name="Wang Q."/>
            <person name="Zhang B."/>
            <person name="Ji P."/>
            <person name="Bell-Sakyi L."/>
            <person name="Cui X.M."/>
            <person name="Yuan T.T."/>
            <person name="Jiang B.G."/>
            <person name="Yang W.F."/>
            <person name="Lam T.T."/>
            <person name="Chang Q.C."/>
            <person name="Ding S.J."/>
            <person name="Wang X.J."/>
            <person name="Zhu J.G."/>
            <person name="Ruan X.D."/>
            <person name="Zhao L."/>
            <person name="Wei J.T."/>
            <person name="Ye R.Z."/>
            <person name="Que T.C."/>
            <person name="Du C.H."/>
            <person name="Zhou Y.H."/>
            <person name="Cheng J.X."/>
            <person name="Dai P.F."/>
            <person name="Guo W.B."/>
            <person name="Han X.H."/>
            <person name="Huang E.J."/>
            <person name="Li L.F."/>
            <person name="Wei W."/>
            <person name="Gao Y.C."/>
            <person name="Liu J.Z."/>
            <person name="Shao H.Z."/>
            <person name="Wang X."/>
            <person name="Wang C.C."/>
            <person name="Yang T.C."/>
            <person name="Huo Q.B."/>
            <person name="Li W."/>
            <person name="Chen H.Y."/>
            <person name="Chen S.E."/>
            <person name="Zhou L.G."/>
            <person name="Ni X.B."/>
            <person name="Tian J.H."/>
            <person name="Sheng Y."/>
            <person name="Liu T."/>
            <person name="Pan Y.S."/>
            <person name="Xia L.Y."/>
            <person name="Li J."/>
            <person name="Zhao F."/>
            <person name="Cao W.C."/>
        </authorList>
    </citation>
    <scope>NUCLEOTIDE SEQUENCE</scope>
    <source>
        <strain evidence="13">Rmic-2018</strain>
    </source>
</reference>
<keyword evidence="14" id="KW-1185">Reference proteome</keyword>
<dbReference type="SUPFAM" id="SSF57716">
    <property type="entry name" value="Glucocorticoid receptor-like (DNA-binding domain)"/>
    <property type="match status" value="1"/>
</dbReference>
<dbReference type="InterPro" id="IPR006612">
    <property type="entry name" value="THAP_Znf"/>
</dbReference>
<keyword evidence="7" id="KW-0378">Hydrolase</keyword>
<dbReference type="VEuPathDB" id="VectorBase:LOC119159829"/>
<reference evidence="13" key="2">
    <citation type="submission" date="2021-09" db="EMBL/GenBank/DDBJ databases">
        <authorList>
            <person name="Jia N."/>
            <person name="Wang J."/>
            <person name="Shi W."/>
            <person name="Du L."/>
            <person name="Sun Y."/>
            <person name="Zhan W."/>
            <person name="Jiang J."/>
            <person name="Wang Q."/>
            <person name="Zhang B."/>
            <person name="Ji P."/>
            <person name="Sakyi L.B."/>
            <person name="Cui X."/>
            <person name="Yuan T."/>
            <person name="Jiang B."/>
            <person name="Yang W."/>
            <person name="Lam T.T.-Y."/>
            <person name="Chang Q."/>
            <person name="Ding S."/>
            <person name="Wang X."/>
            <person name="Zhu J."/>
            <person name="Ruan X."/>
            <person name="Zhao L."/>
            <person name="Wei J."/>
            <person name="Que T."/>
            <person name="Du C."/>
            <person name="Cheng J."/>
            <person name="Dai P."/>
            <person name="Han X."/>
            <person name="Huang E."/>
            <person name="Gao Y."/>
            <person name="Liu J."/>
            <person name="Shao H."/>
            <person name="Ye R."/>
            <person name="Li L."/>
            <person name="Wei W."/>
            <person name="Wang X."/>
            <person name="Wang C."/>
            <person name="Huo Q."/>
            <person name="Li W."/>
            <person name="Guo W."/>
            <person name="Chen H."/>
            <person name="Chen S."/>
            <person name="Zhou L."/>
            <person name="Zhou L."/>
            <person name="Ni X."/>
            <person name="Tian J."/>
            <person name="Zhou Y."/>
            <person name="Sheng Y."/>
            <person name="Liu T."/>
            <person name="Pan Y."/>
            <person name="Xia L."/>
            <person name="Li J."/>
            <person name="Zhao F."/>
            <person name="Cao W."/>
        </authorList>
    </citation>
    <scope>NUCLEOTIDE SEQUENCE</scope>
    <source>
        <strain evidence="13">Rmic-2018</strain>
        <tissue evidence="13">Larvae</tissue>
    </source>
</reference>
<comment type="caution">
    <text evidence="13">The sequence shown here is derived from an EMBL/GenBank/DDBJ whole genome shotgun (WGS) entry which is preliminary data.</text>
</comment>
<evidence type="ECO:0000256" key="5">
    <source>
        <dbReference type="ARBA" id="ARBA00022723"/>
    </source>
</evidence>
<keyword evidence="4" id="KW-0540">Nuclease</keyword>
<evidence type="ECO:0000313" key="14">
    <source>
        <dbReference type="Proteomes" id="UP000821866"/>
    </source>
</evidence>
<comment type="similarity">
    <text evidence="3">Belongs to the HARBI1 family.</text>
</comment>
<gene>
    <name evidence="13" type="ORF">HPB51_007797</name>
</gene>
<keyword evidence="10" id="KW-0539">Nucleus</keyword>
<dbReference type="AlphaFoldDB" id="A0A9J6EZF1"/>
<dbReference type="PANTHER" id="PTHR22930:SF289">
    <property type="entry name" value="DDE TNP4 DOMAIN-CONTAINING PROTEIN-RELATED"/>
    <property type="match status" value="1"/>
</dbReference>
<comment type="cofactor">
    <cofactor evidence="1">
        <name>a divalent metal cation</name>
        <dbReference type="ChEBI" id="CHEBI:60240"/>
    </cofactor>
</comment>
<sequence length="201" mass="22605">MGGFTCCVPGCYNNSTRDKGLGFYVFPKEQKLRETWIQRINRAGRGGRIFDNSRLWVLYEENRVPGVLLGDAGYACQPYLFTPFSEPGPDDTPKGRYQRAQINTRNVVERAFGVWKRRFPCLDVGMQHKAKNIVHIITACAALNNLACLLREPEPPAQRVPQPSPISTVATRTVHLPPVDHLADSHSGNQARDLLIRKSFT</sequence>
<dbReference type="GO" id="GO:0005634">
    <property type="term" value="C:nucleus"/>
    <property type="evidence" value="ECO:0007669"/>
    <property type="project" value="UniProtKB-SubCell"/>
</dbReference>
<dbReference type="GO" id="GO:0003677">
    <property type="term" value="F:DNA binding"/>
    <property type="evidence" value="ECO:0007669"/>
    <property type="project" value="UniProtKB-UniRule"/>
</dbReference>
<evidence type="ECO:0000256" key="9">
    <source>
        <dbReference type="ARBA" id="ARBA00023125"/>
    </source>
</evidence>
<protein>
    <recommendedName>
        <fullName evidence="12">THAP-type domain-containing protein</fullName>
    </recommendedName>
</protein>
<evidence type="ECO:0000259" key="12">
    <source>
        <dbReference type="PROSITE" id="PS50950"/>
    </source>
</evidence>
<evidence type="ECO:0000313" key="13">
    <source>
        <dbReference type="EMBL" id="KAH8039597.1"/>
    </source>
</evidence>
<evidence type="ECO:0000256" key="6">
    <source>
        <dbReference type="ARBA" id="ARBA00022771"/>
    </source>
</evidence>
<dbReference type="PROSITE" id="PS50950">
    <property type="entry name" value="ZF_THAP"/>
    <property type="match status" value="1"/>
</dbReference>
<dbReference type="PANTHER" id="PTHR22930">
    <property type="match status" value="1"/>
</dbReference>